<proteinExistence type="predicted"/>
<keyword evidence="6" id="KW-1185">Reference proteome</keyword>
<dbReference type="Gene3D" id="1.25.40.440">
    <property type="entry name" value="Nucleoporin, helical domain, central subdomain"/>
    <property type="match status" value="1"/>
</dbReference>
<protein>
    <recommendedName>
        <fullName evidence="4">Nucleoporin Nup133/Nup155-like C-terminal domain-containing protein</fullName>
    </recommendedName>
</protein>
<dbReference type="Proteomes" id="UP000215914">
    <property type="component" value="Unassembled WGS sequence"/>
</dbReference>
<dbReference type="Gene3D" id="1.25.40.450">
    <property type="entry name" value="Nucleoporin, helical domain, N-terminal subdomain"/>
    <property type="match status" value="1"/>
</dbReference>
<evidence type="ECO:0000256" key="1">
    <source>
        <dbReference type="ARBA" id="ARBA00004123"/>
    </source>
</evidence>
<dbReference type="Gene3D" id="1.20.120.1050">
    <property type="match status" value="1"/>
</dbReference>
<organism evidence="5 6">
    <name type="scientific">Helianthus annuus</name>
    <name type="common">Common sunflower</name>
    <dbReference type="NCBI Taxonomy" id="4232"/>
    <lineage>
        <taxon>Eukaryota</taxon>
        <taxon>Viridiplantae</taxon>
        <taxon>Streptophyta</taxon>
        <taxon>Embryophyta</taxon>
        <taxon>Tracheophyta</taxon>
        <taxon>Spermatophyta</taxon>
        <taxon>Magnoliopsida</taxon>
        <taxon>eudicotyledons</taxon>
        <taxon>Gunneridae</taxon>
        <taxon>Pentapetalae</taxon>
        <taxon>asterids</taxon>
        <taxon>campanulids</taxon>
        <taxon>Asterales</taxon>
        <taxon>Asteraceae</taxon>
        <taxon>Asteroideae</taxon>
        <taxon>Heliantheae alliance</taxon>
        <taxon>Heliantheae</taxon>
        <taxon>Helianthus</taxon>
    </lineage>
</organism>
<dbReference type="FunFam" id="1.25.40.450:FF:000003">
    <property type="entry name" value="Nuclear pore complex protein NUP155"/>
    <property type="match status" value="1"/>
</dbReference>
<comment type="caution">
    <text evidence="5">The sequence shown here is derived from an EMBL/GenBank/DDBJ whole genome shotgun (WGS) entry which is preliminary data.</text>
</comment>
<dbReference type="EMBL" id="MNCJ02000327">
    <property type="protein sequence ID" value="KAF5777210.1"/>
    <property type="molecule type" value="Genomic_DNA"/>
</dbReference>
<dbReference type="GO" id="GO:0005643">
    <property type="term" value="C:nuclear pore"/>
    <property type="evidence" value="ECO:0007669"/>
    <property type="project" value="InterPro"/>
</dbReference>
<reference evidence="5" key="1">
    <citation type="journal article" date="2017" name="Nature">
        <title>The sunflower genome provides insights into oil metabolism, flowering and Asterid evolution.</title>
        <authorList>
            <person name="Badouin H."/>
            <person name="Gouzy J."/>
            <person name="Grassa C.J."/>
            <person name="Murat F."/>
            <person name="Staton S.E."/>
            <person name="Cottret L."/>
            <person name="Lelandais-Briere C."/>
            <person name="Owens G.L."/>
            <person name="Carrere S."/>
            <person name="Mayjonade B."/>
            <person name="Legrand L."/>
            <person name="Gill N."/>
            <person name="Kane N.C."/>
            <person name="Bowers J.E."/>
            <person name="Hubner S."/>
            <person name="Bellec A."/>
            <person name="Berard A."/>
            <person name="Berges H."/>
            <person name="Blanchet N."/>
            <person name="Boniface M.C."/>
            <person name="Brunel D."/>
            <person name="Catrice O."/>
            <person name="Chaidir N."/>
            <person name="Claudel C."/>
            <person name="Donnadieu C."/>
            <person name="Faraut T."/>
            <person name="Fievet G."/>
            <person name="Helmstetter N."/>
            <person name="King M."/>
            <person name="Knapp S.J."/>
            <person name="Lai Z."/>
            <person name="Le Paslier M.C."/>
            <person name="Lippi Y."/>
            <person name="Lorenzon L."/>
            <person name="Mandel J.R."/>
            <person name="Marage G."/>
            <person name="Marchand G."/>
            <person name="Marquand E."/>
            <person name="Bret-Mestries E."/>
            <person name="Morien E."/>
            <person name="Nambeesan S."/>
            <person name="Nguyen T."/>
            <person name="Pegot-Espagnet P."/>
            <person name="Pouilly N."/>
            <person name="Raftis F."/>
            <person name="Sallet E."/>
            <person name="Schiex T."/>
            <person name="Thomas J."/>
            <person name="Vandecasteele C."/>
            <person name="Vares D."/>
            <person name="Vear F."/>
            <person name="Vautrin S."/>
            <person name="Crespi M."/>
            <person name="Mangin B."/>
            <person name="Burke J.M."/>
            <person name="Salse J."/>
            <person name="Munos S."/>
            <person name="Vincourt P."/>
            <person name="Rieseberg L.H."/>
            <person name="Langlade N.B."/>
        </authorList>
    </citation>
    <scope>NUCLEOTIDE SEQUENCE</scope>
    <source>
        <tissue evidence="5">Leaves</tissue>
    </source>
</reference>
<evidence type="ECO:0000256" key="3">
    <source>
        <dbReference type="ARBA" id="ARBA00023242"/>
    </source>
</evidence>
<dbReference type="InterPro" id="IPR042533">
    <property type="entry name" value="Nucleoporin_Nup155_C_1"/>
</dbReference>
<dbReference type="Gramene" id="mRNA:HanXRQr2_Chr12g0532991">
    <property type="protein sequence ID" value="mRNA:HanXRQr2_Chr12g0532991"/>
    <property type="gene ID" value="HanXRQr2_Chr12g0532991"/>
</dbReference>
<feature type="domain" description="Nucleoporin Nup133/Nup155-like C-terminal" evidence="4">
    <location>
        <begin position="3"/>
        <end position="433"/>
    </location>
</feature>
<dbReference type="AlphaFoldDB" id="A0A9K3HF77"/>
<evidence type="ECO:0000259" key="4">
    <source>
        <dbReference type="Pfam" id="PF03177"/>
    </source>
</evidence>
<dbReference type="InterPro" id="IPR004870">
    <property type="entry name" value="Nucleoporin_Nup155"/>
</dbReference>
<dbReference type="PANTHER" id="PTHR10350">
    <property type="entry name" value="NUCLEAR PORE COMPLEX PROTEIN NUP155"/>
    <property type="match status" value="1"/>
</dbReference>
<evidence type="ECO:0000313" key="5">
    <source>
        <dbReference type="EMBL" id="KAF5777210.1"/>
    </source>
</evidence>
<dbReference type="FunFam" id="1.25.40.440:FF:000002">
    <property type="entry name" value="Nuclear pore complex protein NUP155"/>
    <property type="match status" value="1"/>
</dbReference>
<comment type="subcellular location">
    <subcellularLocation>
        <location evidence="1">Nucleus</location>
    </subcellularLocation>
</comment>
<accession>A0A9K3HF77</accession>
<dbReference type="InterPro" id="IPR042537">
    <property type="entry name" value="Nucleoporin_Nup155_C_2"/>
</dbReference>
<keyword evidence="3" id="KW-0539">Nucleus</keyword>
<keyword evidence="2" id="KW-0813">Transport</keyword>
<dbReference type="Gene3D" id="1.20.58.1780">
    <property type="match status" value="1"/>
</dbReference>
<reference evidence="5" key="2">
    <citation type="submission" date="2020-06" db="EMBL/GenBank/DDBJ databases">
        <title>Helianthus annuus Genome sequencing and assembly Release 2.</title>
        <authorList>
            <person name="Gouzy J."/>
            <person name="Langlade N."/>
            <person name="Munos S."/>
        </authorList>
    </citation>
    <scope>NUCLEOTIDE SEQUENCE</scope>
    <source>
        <tissue evidence="5">Leaves</tissue>
    </source>
</reference>
<dbReference type="Pfam" id="PF03177">
    <property type="entry name" value="Nucleoporin_C"/>
    <property type="match status" value="1"/>
</dbReference>
<dbReference type="GO" id="GO:0017056">
    <property type="term" value="F:structural constituent of nuclear pore"/>
    <property type="evidence" value="ECO:0007669"/>
    <property type="project" value="InterPro"/>
</dbReference>
<dbReference type="PANTHER" id="PTHR10350:SF6">
    <property type="entry name" value="NUCLEAR PORE COMPLEX PROTEIN NUP155"/>
    <property type="match status" value="1"/>
</dbReference>
<evidence type="ECO:0000313" key="6">
    <source>
        <dbReference type="Proteomes" id="UP000215914"/>
    </source>
</evidence>
<name>A0A9K3HF77_HELAN</name>
<gene>
    <name evidence="5" type="ORF">HanXRQr2_Chr12g0532991</name>
</gene>
<evidence type="ECO:0000256" key="2">
    <source>
        <dbReference type="ARBA" id="ARBA00022448"/>
    </source>
</evidence>
<sequence>MECVRQLLLRCGEALFLLQLLSRHHVTRLVQSFDSNTKQSLLQLTFHQLVCSKDGDRLATRLVSALMEYYTGPDGRGTVDDISGRLREGCRSFYKESDYKFYLAVECLERAAAATNNDERETLAREAFSKLTGVPESADLQAVCKRFEDLRFYEAVVRLPLQKASALDSAGDTLNEQIEAGARAHALAQRERCYDIIITALRSLKGEEVSHKEFRSPIRSSAQSSLNPATRKKYICQVIQLGVQSSDKIFHEYLYRALIDIGLEDELLEFGGPDLVPFLQNAMQTKYTELLARYYVLKQQHVLAAHVLLRLAERRSNGLENFLTLDQRRQYLNNAVIQAKSASESDGLPNSVRDSGLLDLLEGKLTVLQFQIRIKEELESVVCKLESAPDNSEAEFLQTVKEKVKELSLDLKSITQLYNEYAVPFELWEVKYLFMLGL</sequence>
<dbReference type="InterPro" id="IPR007187">
    <property type="entry name" value="Nucleoporin_Nup133/Nup155_C"/>
</dbReference>